<proteinExistence type="predicted"/>
<feature type="domain" description="AMP-binding enzyme C-terminal" evidence="1">
    <location>
        <begin position="15"/>
        <end position="93"/>
    </location>
</feature>
<dbReference type="AlphaFoldDB" id="A0A1E5L9U8"/>
<dbReference type="RefSeq" id="WP_069700794.1">
    <property type="nucleotide sequence ID" value="NZ_MJAT01000001.1"/>
</dbReference>
<reference evidence="2 3" key="1">
    <citation type="submission" date="2016-09" db="EMBL/GenBank/DDBJ databases">
        <title>Desulfuribacillus arsenicus sp. nov., an obligately anaerobic, dissimilatory arsenic- and antimonate-reducing bacterium isolated from anoxic sediments.</title>
        <authorList>
            <person name="Abin C.A."/>
            <person name="Hollibaugh J.T."/>
        </authorList>
    </citation>
    <scope>NUCLEOTIDE SEQUENCE [LARGE SCALE GENOMIC DNA]</scope>
    <source>
        <strain evidence="2 3">MLFW-2</strain>
    </source>
</reference>
<dbReference type="Pfam" id="PF13193">
    <property type="entry name" value="AMP-binding_C"/>
    <property type="match status" value="1"/>
</dbReference>
<dbReference type="InterPro" id="IPR025110">
    <property type="entry name" value="AMP-bd_C"/>
</dbReference>
<dbReference type="InterPro" id="IPR045851">
    <property type="entry name" value="AMP-bd_C_sf"/>
</dbReference>
<accession>A0A1E5L9U8</accession>
<sequence length="110" mass="12831">METWSPFYYQHHHFELEDLLKQHHAIVDVGVVGVPDISQGELRFAYLCLQNGVIFDESLKVELNQFISEKFAKDCVPNHYYIVKELPKTRSGKLARQQLKTWAVENVQQA</sequence>
<comment type="caution">
    <text evidence="2">The sequence shown here is derived from an EMBL/GenBank/DDBJ whole genome shotgun (WGS) entry which is preliminary data.</text>
</comment>
<evidence type="ECO:0000313" key="3">
    <source>
        <dbReference type="Proteomes" id="UP000095255"/>
    </source>
</evidence>
<dbReference type="PANTHER" id="PTHR24095">
    <property type="entry name" value="ACETYL-COENZYME A SYNTHETASE"/>
    <property type="match status" value="1"/>
</dbReference>
<dbReference type="GO" id="GO:0006085">
    <property type="term" value="P:acetyl-CoA biosynthetic process"/>
    <property type="evidence" value="ECO:0007669"/>
    <property type="project" value="TreeGrafter"/>
</dbReference>
<organism evidence="2 3">
    <name type="scientific">Desulfuribacillus stibiiarsenatis</name>
    <dbReference type="NCBI Taxonomy" id="1390249"/>
    <lineage>
        <taxon>Bacteria</taxon>
        <taxon>Bacillati</taxon>
        <taxon>Bacillota</taxon>
        <taxon>Desulfuribacillia</taxon>
        <taxon>Desulfuribacillales</taxon>
        <taxon>Desulfuribacillaceae</taxon>
        <taxon>Desulfuribacillus</taxon>
    </lineage>
</organism>
<gene>
    <name evidence="2" type="ORF">BHU72_01250</name>
</gene>
<name>A0A1E5L9U8_9FIRM</name>
<dbReference type="PANTHER" id="PTHR24095:SF14">
    <property type="entry name" value="ACETYL-COENZYME A SYNTHETASE 1"/>
    <property type="match status" value="1"/>
</dbReference>
<dbReference type="GO" id="GO:0003987">
    <property type="term" value="F:acetate-CoA ligase activity"/>
    <property type="evidence" value="ECO:0007669"/>
    <property type="project" value="TreeGrafter"/>
</dbReference>
<dbReference type="STRING" id="1390249.BHU72_01250"/>
<dbReference type="Proteomes" id="UP000095255">
    <property type="component" value="Unassembled WGS sequence"/>
</dbReference>
<dbReference type="EMBL" id="MJAT01000001">
    <property type="protein sequence ID" value="OEH86916.1"/>
    <property type="molecule type" value="Genomic_DNA"/>
</dbReference>
<protein>
    <recommendedName>
        <fullName evidence="1">AMP-binding enzyme C-terminal domain-containing protein</fullName>
    </recommendedName>
</protein>
<evidence type="ECO:0000259" key="1">
    <source>
        <dbReference type="Pfam" id="PF13193"/>
    </source>
</evidence>
<dbReference type="OrthoDB" id="9778383at2"/>
<dbReference type="Gene3D" id="3.30.300.30">
    <property type="match status" value="1"/>
</dbReference>
<evidence type="ECO:0000313" key="2">
    <source>
        <dbReference type="EMBL" id="OEH86916.1"/>
    </source>
</evidence>
<dbReference type="SUPFAM" id="SSF56801">
    <property type="entry name" value="Acetyl-CoA synthetase-like"/>
    <property type="match status" value="1"/>
</dbReference>
<keyword evidence="3" id="KW-1185">Reference proteome</keyword>